<feature type="signal peptide" evidence="2">
    <location>
        <begin position="1"/>
        <end position="29"/>
    </location>
</feature>
<dbReference type="InterPro" id="IPR002035">
    <property type="entry name" value="VWF_A"/>
</dbReference>
<dbReference type="RefSeq" id="WP_189993743.1">
    <property type="nucleotide sequence ID" value="NZ_BMZS01000011.1"/>
</dbReference>
<proteinExistence type="predicted"/>
<feature type="region of interest" description="Disordered" evidence="1">
    <location>
        <begin position="237"/>
        <end position="266"/>
    </location>
</feature>
<evidence type="ECO:0000259" key="3">
    <source>
        <dbReference type="PROSITE" id="PS50234"/>
    </source>
</evidence>
<gene>
    <name evidence="4" type="ORF">GCM10017083_44220</name>
</gene>
<dbReference type="InterPro" id="IPR010607">
    <property type="entry name" value="DUF1194"/>
</dbReference>
<dbReference type="InterPro" id="IPR036465">
    <property type="entry name" value="vWFA_dom_sf"/>
</dbReference>
<evidence type="ECO:0000256" key="2">
    <source>
        <dbReference type="SAM" id="SignalP"/>
    </source>
</evidence>
<evidence type="ECO:0000313" key="4">
    <source>
        <dbReference type="EMBL" id="GHD59629.1"/>
    </source>
</evidence>
<accession>A0A918XVP5</accession>
<name>A0A918XVP5_9PROT</name>
<keyword evidence="2" id="KW-0732">Signal</keyword>
<comment type="caution">
    <text evidence="4">The sequence shown here is derived from an EMBL/GenBank/DDBJ whole genome shotgun (WGS) entry which is preliminary data.</text>
</comment>
<dbReference type="Gene3D" id="3.40.50.410">
    <property type="entry name" value="von Willebrand factor, type A domain"/>
    <property type="match status" value="1"/>
</dbReference>
<reference evidence="4" key="1">
    <citation type="journal article" date="2014" name="Int. J. Syst. Evol. Microbiol.">
        <title>Complete genome sequence of Corynebacterium casei LMG S-19264T (=DSM 44701T), isolated from a smear-ripened cheese.</title>
        <authorList>
            <consortium name="US DOE Joint Genome Institute (JGI-PGF)"/>
            <person name="Walter F."/>
            <person name="Albersmeier A."/>
            <person name="Kalinowski J."/>
            <person name="Ruckert C."/>
        </authorList>
    </citation>
    <scope>NUCLEOTIDE SEQUENCE</scope>
    <source>
        <strain evidence="4">KCTC 42651</strain>
    </source>
</reference>
<dbReference type="PROSITE" id="PS50234">
    <property type="entry name" value="VWFA"/>
    <property type="match status" value="1"/>
</dbReference>
<dbReference type="AlphaFoldDB" id="A0A918XVP5"/>
<dbReference type="PROSITE" id="PS51318">
    <property type="entry name" value="TAT"/>
    <property type="match status" value="1"/>
</dbReference>
<feature type="chain" id="PRO_5037481879" description="VWFA domain-containing protein" evidence="2">
    <location>
        <begin position="30"/>
        <end position="266"/>
    </location>
</feature>
<dbReference type="Pfam" id="PF06707">
    <property type="entry name" value="DUF1194"/>
    <property type="match status" value="1"/>
</dbReference>
<reference evidence="4" key="2">
    <citation type="submission" date="2020-09" db="EMBL/GenBank/DDBJ databases">
        <authorList>
            <person name="Sun Q."/>
            <person name="Kim S."/>
        </authorList>
    </citation>
    <scope>NUCLEOTIDE SEQUENCE</scope>
    <source>
        <strain evidence="4">KCTC 42651</strain>
    </source>
</reference>
<feature type="domain" description="VWFA" evidence="3">
    <location>
        <begin position="37"/>
        <end position="230"/>
    </location>
</feature>
<evidence type="ECO:0000313" key="5">
    <source>
        <dbReference type="Proteomes" id="UP000630353"/>
    </source>
</evidence>
<dbReference type="SUPFAM" id="SSF53300">
    <property type="entry name" value="vWA-like"/>
    <property type="match status" value="1"/>
</dbReference>
<dbReference type="EMBL" id="BMZS01000011">
    <property type="protein sequence ID" value="GHD59629.1"/>
    <property type="molecule type" value="Genomic_DNA"/>
</dbReference>
<organism evidence="4 5">
    <name type="scientific">Thalassobaculum fulvum</name>
    <dbReference type="NCBI Taxonomy" id="1633335"/>
    <lineage>
        <taxon>Bacteria</taxon>
        <taxon>Pseudomonadati</taxon>
        <taxon>Pseudomonadota</taxon>
        <taxon>Alphaproteobacteria</taxon>
        <taxon>Rhodospirillales</taxon>
        <taxon>Thalassobaculaceae</taxon>
        <taxon>Thalassobaculum</taxon>
    </lineage>
</organism>
<evidence type="ECO:0000256" key="1">
    <source>
        <dbReference type="SAM" id="MobiDB-lite"/>
    </source>
</evidence>
<dbReference type="Proteomes" id="UP000630353">
    <property type="component" value="Unassembled WGS sequence"/>
</dbReference>
<sequence length="266" mass="27592">MTIRRGLGWPAAVLAAAVAAGAAAGPARASGAAVDMTLVLALDTSASVDAEEYAQQRGGLAAAFRDREVADAIAAGPTKRIAVSVIEWAGASQQVQVVGWTLLEDAGSALALADRIDALERAIPTGATSIAGALSFGTALLRAAPFETGRRVIDLSGDGRNNQGRKVEEVRRIVVAQGVTINALAILNEHPTLNFYFEDHVIGGAGAFVEVADDYRAYVGAIRRKLIREIRSLTVSEGGPGASGPDRALPVPESRVRLAEVPPPAR</sequence>
<keyword evidence="5" id="KW-1185">Reference proteome</keyword>
<dbReference type="InterPro" id="IPR006311">
    <property type="entry name" value="TAT_signal"/>
</dbReference>
<protein>
    <recommendedName>
        <fullName evidence="3">VWFA domain-containing protein</fullName>
    </recommendedName>
</protein>